<feature type="transmembrane region" description="Helical" evidence="1">
    <location>
        <begin position="30"/>
        <end position="60"/>
    </location>
</feature>
<organism evidence="2 3">
    <name type="scientific">Ilex paraguariensis</name>
    <name type="common">yerba mate</name>
    <dbReference type="NCBI Taxonomy" id="185542"/>
    <lineage>
        <taxon>Eukaryota</taxon>
        <taxon>Viridiplantae</taxon>
        <taxon>Streptophyta</taxon>
        <taxon>Embryophyta</taxon>
        <taxon>Tracheophyta</taxon>
        <taxon>Spermatophyta</taxon>
        <taxon>Magnoliopsida</taxon>
        <taxon>eudicotyledons</taxon>
        <taxon>Gunneridae</taxon>
        <taxon>Pentapetalae</taxon>
        <taxon>asterids</taxon>
        <taxon>campanulids</taxon>
        <taxon>Aquifoliales</taxon>
        <taxon>Aquifoliaceae</taxon>
        <taxon>Ilex</taxon>
    </lineage>
</organism>
<proteinExistence type="predicted"/>
<dbReference type="Proteomes" id="UP001642360">
    <property type="component" value="Unassembled WGS sequence"/>
</dbReference>
<keyword evidence="1" id="KW-1133">Transmembrane helix</keyword>
<evidence type="ECO:0000256" key="1">
    <source>
        <dbReference type="SAM" id="Phobius"/>
    </source>
</evidence>
<keyword evidence="1" id="KW-0472">Membrane</keyword>
<gene>
    <name evidence="2" type="ORF">ILEXP_LOCUS16432</name>
</gene>
<dbReference type="EMBL" id="CAUOFW020001751">
    <property type="protein sequence ID" value="CAK9148490.1"/>
    <property type="molecule type" value="Genomic_DNA"/>
</dbReference>
<feature type="transmembrane region" description="Helical" evidence="1">
    <location>
        <begin position="67"/>
        <end position="83"/>
    </location>
</feature>
<accession>A0ABC8RU29</accession>
<reference evidence="2 3" key="1">
    <citation type="submission" date="2024-02" db="EMBL/GenBank/DDBJ databases">
        <authorList>
            <person name="Vignale AGUSTIN F."/>
            <person name="Sosa J E."/>
            <person name="Modenutti C."/>
        </authorList>
    </citation>
    <scope>NUCLEOTIDE SEQUENCE [LARGE SCALE GENOMIC DNA]</scope>
</reference>
<dbReference type="AlphaFoldDB" id="A0ABC8RU29"/>
<protein>
    <submittedName>
        <fullName evidence="2">Uncharacterized protein</fullName>
    </submittedName>
</protein>
<keyword evidence="3" id="KW-1185">Reference proteome</keyword>
<evidence type="ECO:0000313" key="2">
    <source>
        <dbReference type="EMBL" id="CAK9148490.1"/>
    </source>
</evidence>
<sequence length="91" mass="10079">MTSFLLHLDLMAQSWVEKVPEYPHPVKLGVLTMAAAAAGFLASTVFVVTGFDFSVTLYVVWPMAKPFLKLLFGLVFGILARVWENFADIVS</sequence>
<comment type="caution">
    <text evidence="2">The sequence shown here is derived from an EMBL/GenBank/DDBJ whole genome shotgun (WGS) entry which is preliminary data.</text>
</comment>
<evidence type="ECO:0000313" key="3">
    <source>
        <dbReference type="Proteomes" id="UP001642360"/>
    </source>
</evidence>
<name>A0ABC8RU29_9AQUA</name>
<keyword evidence="1" id="KW-0812">Transmembrane</keyword>